<proteinExistence type="predicted"/>
<dbReference type="EMBL" id="JAARRU010000001">
    <property type="protein sequence ID" value="MBC1565068.1"/>
    <property type="molecule type" value="Genomic_DNA"/>
</dbReference>
<comment type="caution">
    <text evidence="1">The sequence shown here is derived from an EMBL/GenBank/DDBJ whole genome shotgun (WGS) entry which is preliminary data.</text>
</comment>
<dbReference type="AlphaFoldDB" id="A0A841ZT95"/>
<accession>A0A841ZT95</accession>
<dbReference type="Proteomes" id="UP000586951">
    <property type="component" value="Unassembled WGS sequence"/>
</dbReference>
<dbReference type="RefSeq" id="WP_185417043.1">
    <property type="nucleotide sequence ID" value="NZ_JAARRU010000001.1"/>
</dbReference>
<evidence type="ECO:0000313" key="1">
    <source>
        <dbReference type="EMBL" id="MBC1565068.1"/>
    </source>
</evidence>
<gene>
    <name evidence="1" type="ORF">HB907_06575</name>
</gene>
<name>A0A841ZT95_9LIST</name>
<reference evidence="1 2" key="1">
    <citation type="submission" date="2020-03" db="EMBL/GenBank/DDBJ databases">
        <title>Soil Listeria distribution.</title>
        <authorList>
            <person name="Liao J."/>
            <person name="Wiedmann M."/>
        </authorList>
    </citation>
    <scope>NUCLEOTIDE SEQUENCE [LARGE SCALE GENOMIC DNA]</scope>
    <source>
        <strain evidence="1 2">FSL L7-1427</strain>
    </source>
</reference>
<protein>
    <submittedName>
        <fullName evidence="1">Uncharacterized protein</fullName>
    </submittedName>
</protein>
<sequence>MKEMIPVSEVQEYDIIQFHLDACCGTLVGMVKGTVMEHRGELVVVHNKVMQARYSEKEQAGSPTFHEVNWLDGYIHEVELLFRKGRTNY</sequence>
<organism evidence="1 2">
    <name type="scientific">Listeria booriae</name>
    <dbReference type="NCBI Taxonomy" id="1552123"/>
    <lineage>
        <taxon>Bacteria</taxon>
        <taxon>Bacillati</taxon>
        <taxon>Bacillota</taxon>
        <taxon>Bacilli</taxon>
        <taxon>Bacillales</taxon>
        <taxon>Listeriaceae</taxon>
        <taxon>Listeria</taxon>
    </lineage>
</organism>
<evidence type="ECO:0000313" key="2">
    <source>
        <dbReference type="Proteomes" id="UP000586951"/>
    </source>
</evidence>